<evidence type="ECO:0000313" key="6">
    <source>
        <dbReference type="Proteomes" id="UP000014360"/>
    </source>
</evidence>
<dbReference type="EC" id="3.2.1.89" evidence="4"/>
<comment type="similarity">
    <text evidence="1 4">Belongs to the glycosyl hydrolase 53 family.</text>
</comment>
<evidence type="ECO:0000256" key="3">
    <source>
        <dbReference type="ARBA" id="ARBA00023295"/>
    </source>
</evidence>
<dbReference type="InterPro" id="IPR017853">
    <property type="entry name" value="GH"/>
</dbReference>
<evidence type="ECO:0000256" key="4">
    <source>
        <dbReference type="RuleBase" id="RU361192"/>
    </source>
</evidence>
<proteinExistence type="inferred from homology"/>
<sequence length="333" mass="37180">MKVLSDAGVNYIRIRLWVDPYNAAGQSYGGGIDDEATVLQIAKDAKKYGMKVLIGLHYSDFWADPATQIIPKQWKGLSDEDLNTEVYLYTKKLVNDFKQAGVTIDMAQLGNEITKGMLGVRMGNGDINVWKNEPYDTKLTNLLKSASQAFRESSKDTQLAVHIETPNMYNYDLIMNSLKTHCMDYDVLASSYYPFWGWGGNNPDNIANIEKMAKDKYGKKFVIAETGWPFTLQNSDGTPNNISYDPGHYQVGPQGQVDEMSAMYKAILSNDNGLGAFYWEPAWIPVKAGWDNWQYNKLMGDVAGTGWASITSRGYYPDSKIMYEGKSASGGTS</sequence>
<keyword evidence="2 4" id="KW-0378">Hydrolase</keyword>
<dbReference type="AlphaFoldDB" id="R9WKJ4"/>
<dbReference type="KEGG" id="lrt:LRI_0906"/>
<evidence type="ECO:0000256" key="2">
    <source>
        <dbReference type="ARBA" id="ARBA00022801"/>
    </source>
</evidence>
<dbReference type="Pfam" id="PF07745">
    <property type="entry name" value="Glyco_hydro_53"/>
    <property type="match status" value="1"/>
</dbReference>
<dbReference type="RefSeq" id="WP_016496786.1">
    <property type="nucleotide sequence ID" value="NC_021494.1"/>
</dbReference>
<dbReference type="InterPro" id="IPR011683">
    <property type="entry name" value="Glyco_hydro_53"/>
</dbReference>
<dbReference type="PANTHER" id="PTHR34983">
    <property type="entry name" value="ARABINOGALACTAN ENDO-BETA-1,4-GALACTANASE A"/>
    <property type="match status" value="1"/>
</dbReference>
<dbReference type="HOGENOM" id="CLU_011259_2_0_9"/>
<evidence type="ECO:0000256" key="1">
    <source>
        <dbReference type="ARBA" id="ARBA00010687"/>
    </source>
</evidence>
<dbReference type="PANTHER" id="PTHR34983:SF2">
    <property type="entry name" value="ENDO-BETA-1,4-GALACTANASE"/>
    <property type="match status" value="1"/>
</dbReference>
<comment type="catalytic activity">
    <reaction evidence="4">
        <text>The enzyme specifically hydrolyzes (1-&gt;4)-beta-D-galactosidic linkages in type I arabinogalactans.</text>
        <dbReference type="EC" id="3.2.1.89"/>
    </reaction>
</comment>
<gene>
    <name evidence="5" type="ORF">LRI_0906</name>
</gene>
<organism evidence="5 6">
    <name type="scientific">Limosilactobacillus reuteri I5007</name>
    <dbReference type="NCBI Taxonomy" id="1340495"/>
    <lineage>
        <taxon>Bacteria</taxon>
        <taxon>Bacillati</taxon>
        <taxon>Bacillota</taxon>
        <taxon>Bacilli</taxon>
        <taxon>Lactobacillales</taxon>
        <taxon>Lactobacillaceae</taxon>
        <taxon>Limosilactobacillus</taxon>
    </lineage>
</organism>
<reference evidence="5 6" key="1">
    <citation type="submission" date="2013-06" db="EMBL/GenBank/DDBJ databases">
        <title>The Complete Genome Sequence of Lactobacillus reuteri I5007, a Probiotic Strain Isolated from Healthy Pig.</title>
        <authorList>
            <person name="Hou C."/>
            <person name="Qiao S."/>
            <person name="Zeng X."/>
            <person name="Ma X."/>
            <person name="Yang F."/>
        </authorList>
    </citation>
    <scope>NUCLEOTIDE SEQUENCE [LARGE SCALE GENOMIC DNA]</scope>
    <source>
        <strain evidence="5 6">I5007</strain>
    </source>
</reference>
<dbReference type="PATRIC" id="fig|1340495.3.peg.906"/>
<dbReference type="GO" id="GO:0045490">
    <property type="term" value="P:pectin catabolic process"/>
    <property type="evidence" value="ECO:0007669"/>
    <property type="project" value="TreeGrafter"/>
</dbReference>
<dbReference type="GO" id="GO:0015926">
    <property type="term" value="F:glucosidase activity"/>
    <property type="evidence" value="ECO:0007669"/>
    <property type="project" value="InterPro"/>
</dbReference>
<evidence type="ECO:0000313" key="5">
    <source>
        <dbReference type="EMBL" id="AGN99115.1"/>
    </source>
</evidence>
<name>R9WKJ4_LIMRT</name>
<dbReference type="Gene3D" id="3.20.20.80">
    <property type="entry name" value="Glycosidases"/>
    <property type="match status" value="1"/>
</dbReference>
<dbReference type="SUPFAM" id="SSF51445">
    <property type="entry name" value="(Trans)glycosidases"/>
    <property type="match status" value="1"/>
</dbReference>
<protein>
    <recommendedName>
        <fullName evidence="4">Arabinogalactan endo-beta-1,4-galactanase</fullName>
        <ecNumber evidence="4">3.2.1.89</ecNumber>
    </recommendedName>
</protein>
<dbReference type="Proteomes" id="UP000014360">
    <property type="component" value="Chromosome"/>
</dbReference>
<dbReference type="EMBL" id="CP006011">
    <property type="protein sequence ID" value="AGN99115.1"/>
    <property type="molecule type" value="Genomic_DNA"/>
</dbReference>
<dbReference type="GO" id="GO:0031218">
    <property type="term" value="F:arabinogalactan endo-1,4-beta-galactosidase activity"/>
    <property type="evidence" value="ECO:0007669"/>
    <property type="project" value="UniProtKB-EC"/>
</dbReference>
<accession>R9WKJ4</accession>
<keyword evidence="3 4" id="KW-0326">Glycosidase</keyword>